<dbReference type="Proteomes" id="UP000010319">
    <property type="component" value="Unassembled WGS sequence"/>
</dbReference>
<evidence type="ECO:0000313" key="1">
    <source>
        <dbReference type="EMBL" id="EEQ08344.1"/>
    </source>
</evidence>
<dbReference type="EMBL" id="AALC02000002">
    <property type="protein sequence ID" value="EEQ08344.1"/>
    <property type="molecule type" value="Genomic_DNA"/>
</dbReference>
<comment type="caution">
    <text evidence="1">The sequence shown here is derived from an EMBL/GenBank/DDBJ whole genome shotgun (WGS) entry which is preliminary data.</text>
</comment>
<evidence type="ECO:0000313" key="2">
    <source>
        <dbReference type="Proteomes" id="UP000010319"/>
    </source>
</evidence>
<gene>
    <name evidence="1" type="ORF">yberc0001_9890</name>
</gene>
<name>A0ABM9Y3R2_YERBE</name>
<keyword evidence="2" id="KW-1185">Reference proteome</keyword>
<accession>A0ABM9Y3R2</accession>
<organism evidence="1 2">
    <name type="scientific">Yersinia bercovieri ATCC 43970</name>
    <dbReference type="NCBI Taxonomy" id="349968"/>
    <lineage>
        <taxon>Bacteria</taxon>
        <taxon>Pseudomonadati</taxon>
        <taxon>Pseudomonadota</taxon>
        <taxon>Gammaproteobacteria</taxon>
        <taxon>Enterobacterales</taxon>
        <taxon>Yersiniaceae</taxon>
        <taxon>Yersinia</taxon>
    </lineage>
</organism>
<protein>
    <submittedName>
        <fullName evidence="1">Uncharacterized protein</fullName>
    </submittedName>
</protein>
<reference evidence="1" key="1">
    <citation type="submission" date="2008-12" db="EMBL/GenBank/DDBJ databases">
        <title>Annotation of the Yersinia bercovieri ATCC 43970 genome.</title>
        <authorList>
            <person name="Read T.D."/>
            <person name="Akmal A."/>
            <person name="Bishop-Lilly K."/>
            <person name="Chen P.E."/>
            <person name="Cook C."/>
            <person name="Kiley M.P."/>
            <person name="Lentz S."/>
            <person name="Mateczun A."/>
            <person name="Nagarajan N."/>
            <person name="Nolan N."/>
            <person name="Osborne B.I."/>
            <person name="Pop M."/>
            <person name="Sozhamannan S."/>
            <person name="Stewart A.C."/>
            <person name="Sulakvelidze A."/>
            <person name="Thomason B."/>
            <person name="Willner K."/>
            <person name="Zwick M.E."/>
        </authorList>
    </citation>
    <scope>NUCLEOTIDE SEQUENCE [LARGE SCALE GENOMIC DNA]</scope>
    <source>
        <strain evidence="1">ATCC 43970</strain>
    </source>
</reference>
<proteinExistence type="predicted"/>
<sequence length="45" mass="4997">MPLALVALHLANIGDNSSYAFVRNSALARKTASLPPWRKNIDFKQ</sequence>